<sequence length="75" mass="8862">MCHRALHWLMLEANFSDRFTCEIIDYIRLLNSQLPPLRKEKQFCWKQMSGAPQVVNAMSRMRGYSASSCCISIYW</sequence>
<dbReference type="Proteomes" id="UP001321473">
    <property type="component" value="Unassembled WGS sequence"/>
</dbReference>
<dbReference type="EMBL" id="JARKHS020032691">
    <property type="protein sequence ID" value="KAK8759721.1"/>
    <property type="molecule type" value="Genomic_DNA"/>
</dbReference>
<evidence type="ECO:0000313" key="2">
    <source>
        <dbReference type="Proteomes" id="UP001321473"/>
    </source>
</evidence>
<protein>
    <submittedName>
        <fullName evidence="1">Uncharacterized protein</fullName>
    </submittedName>
</protein>
<keyword evidence="2" id="KW-1185">Reference proteome</keyword>
<name>A0AAQ4DB81_AMBAM</name>
<organism evidence="1 2">
    <name type="scientific">Amblyomma americanum</name>
    <name type="common">Lone star tick</name>
    <dbReference type="NCBI Taxonomy" id="6943"/>
    <lineage>
        <taxon>Eukaryota</taxon>
        <taxon>Metazoa</taxon>
        <taxon>Ecdysozoa</taxon>
        <taxon>Arthropoda</taxon>
        <taxon>Chelicerata</taxon>
        <taxon>Arachnida</taxon>
        <taxon>Acari</taxon>
        <taxon>Parasitiformes</taxon>
        <taxon>Ixodida</taxon>
        <taxon>Ixodoidea</taxon>
        <taxon>Ixodidae</taxon>
        <taxon>Amblyomminae</taxon>
        <taxon>Amblyomma</taxon>
    </lineage>
</organism>
<dbReference type="AlphaFoldDB" id="A0AAQ4DB81"/>
<comment type="caution">
    <text evidence="1">The sequence shown here is derived from an EMBL/GenBank/DDBJ whole genome shotgun (WGS) entry which is preliminary data.</text>
</comment>
<proteinExistence type="predicted"/>
<evidence type="ECO:0000313" key="1">
    <source>
        <dbReference type="EMBL" id="KAK8759721.1"/>
    </source>
</evidence>
<gene>
    <name evidence="1" type="ORF">V5799_002649</name>
</gene>
<reference evidence="1 2" key="1">
    <citation type="journal article" date="2023" name="Arcadia Sci">
        <title>De novo assembly of a long-read Amblyomma americanum tick genome.</title>
        <authorList>
            <person name="Chou S."/>
            <person name="Poskanzer K.E."/>
            <person name="Rollins M."/>
            <person name="Thuy-Boun P.S."/>
        </authorList>
    </citation>
    <scope>NUCLEOTIDE SEQUENCE [LARGE SCALE GENOMIC DNA]</scope>
    <source>
        <strain evidence="1">F_SG_1</strain>
        <tissue evidence="1">Salivary glands</tissue>
    </source>
</reference>
<accession>A0AAQ4DB81</accession>